<organism evidence="1 2">
    <name type="scientific">Mucuna pruriens</name>
    <name type="common">Velvet bean</name>
    <name type="synonym">Dolichos pruriens</name>
    <dbReference type="NCBI Taxonomy" id="157652"/>
    <lineage>
        <taxon>Eukaryota</taxon>
        <taxon>Viridiplantae</taxon>
        <taxon>Streptophyta</taxon>
        <taxon>Embryophyta</taxon>
        <taxon>Tracheophyta</taxon>
        <taxon>Spermatophyta</taxon>
        <taxon>Magnoliopsida</taxon>
        <taxon>eudicotyledons</taxon>
        <taxon>Gunneridae</taxon>
        <taxon>Pentapetalae</taxon>
        <taxon>rosids</taxon>
        <taxon>fabids</taxon>
        <taxon>Fabales</taxon>
        <taxon>Fabaceae</taxon>
        <taxon>Papilionoideae</taxon>
        <taxon>50 kb inversion clade</taxon>
        <taxon>NPAAA clade</taxon>
        <taxon>indigoferoid/millettioid clade</taxon>
        <taxon>Phaseoleae</taxon>
        <taxon>Mucuna</taxon>
    </lineage>
</organism>
<dbReference type="Proteomes" id="UP000257109">
    <property type="component" value="Unassembled WGS sequence"/>
</dbReference>
<name>A0A371GZ50_MUCPR</name>
<evidence type="ECO:0000313" key="1">
    <source>
        <dbReference type="EMBL" id="RDX95726.1"/>
    </source>
</evidence>
<gene>
    <name evidence="1" type="ORF">CR513_21710</name>
</gene>
<dbReference type="EMBL" id="QJKJ01004055">
    <property type="protein sequence ID" value="RDX95726.1"/>
    <property type="molecule type" value="Genomic_DNA"/>
</dbReference>
<comment type="caution">
    <text evidence="1">The sequence shown here is derived from an EMBL/GenBank/DDBJ whole genome shotgun (WGS) entry which is preliminary data.</text>
</comment>
<dbReference type="AlphaFoldDB" id="A0A371GZ50"/>
<protein>
    <submittedName>
        <fullName evidence="1">Uncharacterized protein</fullName>
    </submittedName>
</protein>
<sequence>MSPYWIVFDKACHLLVEIEHRAYWAIKKCKMAYDQLAKKGNFIELRDEANNRILKVNGHQIKPFHEDYSRFFLDSVQEIPILSFEGSSPLTFELSAPTLQRLNIGGPGWDRSREYLPECGNPLKAIPKPDYHGHQSRDVPKDDYYYTSITHLLTSPRIGPTQE</sequence>
<evidence type="ECO:0000313" key="2">
    <source>
        <dbReference type="Proteomes" id="UP000257109"/>
    </source>
</evidence>
<keyword evidence="2" id="KW-1185">Reference proteome</keyword>
<feature type="non-terminal residue" evidence="1">
    <location>
        <position position="1"/>
    </location>
</feature>
<reference evidence="1" key="1">
    <citation type="submission" date="2018-05" db="EMBL/GenBank/DDBJ databases">
        <title>Draft genome of Mucuna pruriens seed.</title>
        <authorList>
            <person name="Nnadi N.E."/>
            <person name="Vos R."/>
            <person name="Hasami M.H."/>
            <person name="Devisetty U.K."/>
            <person name="Aguiy J.C."/>
        </authorList>
    </citation>
    <scope>NUCLEOTIDE SEQUENCE [LARGE SCALE GENOMIC DNA]</scope>
    <source>
        <strain evidence="1">JCA_2017</strain>
    </source>
</reference>
<proteinExistence type="predicted"/>
<accession>A0A371GZ50</accession>